<sequence>MQLEHELELIATIERITQADTDRDLEGVDRTDPIAVSDALGHGERFRDAGVVYARFVAGAWHAV</sequence>
<dbReference type="EMBL" id="CP016174">
    <property type="protein sequence ID" value="ANN16231.1"/>
    <property type="molecule type" value="Genomic_DNA"/>
</dbReference>
<evidence type="ECO:0000313" key="2">
    <source>
        <dbReference type="Proteomes" id="UP000093695"/>
    </source>
</evidence>
<protein>
    <submittedName>
        <fullName evidence="1">Uncharacterized protein</fullName>
    </submittedName>
</protein>
<keyword evidence="2" id="KW-1185">Reference proteome</keyword>
<organism evidence="1 2">
    <name type="scientific">Amycolatopsis orientalis</name>
    <name type="common">Nocardia orientalis</name>
    <dbReference type="NCBI Taxonomy" id="31958"/>
    <lineage>
        <taxon>Bacteria</taxon>
        <taxon>Bacillati</taxon>
        <taxon>Actinomycetota</taxon>
        <taxon>Actinomycetes</taxon>
        <taxon>Pseudonocardiales</taxon>
        <taxon>Pseudonocardiaceae</taxon>
        <taxon>Amycolatopsis</taxon>
    </lineage>
</organism>
<proteinExistence type="predicted"/>
<dbReference type="AlphaFoldDB" id="A0A193BVH4"/>
<name>A0A193BVH4_AMYOR</name>
<reference evidence="1 2" key="1">
    <citation type="journal article" date="2015" name="Genome Announc.">
        <title>Draft Genome Sequence of Norvancomycin-Producing Strain Amycolatopsis orientalis CPCC200066.</title>
        <authorList>
            <person name="Lei X."/>
            <person name="Yuan F."/>
            <person name="Shi Y."/>
            <person name="Li X."/>
            <person name="Wang L."/>
            <person name="Hong B."/>
        </authorList>
    </citation>
    <scope>NUCLEOTIDE SEQUENCE [LARGE SCALE GENOMIC DNA]</scope>
    <source>
        <strain evidence="1 2">B-37</strain>
    </source>
</reference>
<dbReference type="STRING" id="31958.SD37_11645"/>
<gene>
    <name evidence="1" type="ORF">SD37_11645</name>
</gene>
<dbReference type="RefSeq" id="WP_044851573.1">
    <property type="nucleotide sequence ID" value="NZ_CP016174.1"/>
</dbReference>
<accession>A0A193BVH4</accession>
<evidence type="ECO:0000313" key="1">
    <source>
        <dbReference type="EMBL" id="ANN16231.1"/>
    </source>
</evidence>
<dbReference type="KEGG" id="aori:SD37_11645"/>
<dbReference type="Proteomes" id="UP000093695">
    <property type="component" value="Chromosome"/>
</dbReference>